<keyword evidence="5" id="KW-1185">Reference proteome</keyword>
<dbReference type="EMBL" id="PDLN01000024">
    <property type="protein sequence ID" value="RDW56979.1"/>
    <property type="molecule type" value="Genomic_DNA"/>
</dbReference>
<evidence type="ECO:0000259" key="3">
    <source>
        <dbReference type="Pfam" id="PF08240"/>
    </source>
</evidence>
<gene>
    <name evidence="4" type="ORF">BP5796_13046</name>
</gene>
<name>A0A3D8Q572_9HELO</name>
<protein>
    <recommendedName>
        <fullName evidence="3">Alcohol dehydrogenase-like N-terminal domain-containing protein</fullName>
    </recommendedName>
</protein>
<evidence type="ECO:0000256" key="2">
    <source>
        <dbReference type="ARBA" id="ARBA00023002"/>
    </source>
</evidence>
<comment type="caution">
    <text evidence="4">The sequence shown here is derived from an EMBL/GenBank/DDBJ whole genome shotgun (WGS) entry which is preliminary data.</text>
</comment>
<dbReference type="GO" id="GO:0016651">
    <property type="term" value="F:oxidoreductase activity, acting on NAD(P)H"/>
    <property type="evidence" value="ECO:0007669"/>
    <property type="project" value="InterPro"/>
</dbReference>
<dbReference type="SUPFAM" id="SSF50129">
    <property type="entry name" value="GroES-like"/>
    <property type="match status" value="1"/>
</dbReference>
<sequence length="71" mass="7531">MAFTATAVTQRNQKLVQETVSIPPLKEHQVLVKVTSAAFNPTDRLALDVDAFGDGAVLGCDFAGVVVKSKD</sequence>
<organism evidence="4 5">
    <name type="scientific">Coleophoma crateriformis</name>
    <dbReference type="NCBI Taxonomy" id="565419"/>
    <lineage>
        <taxon>Eukaryota</taxon>
        <taxon>Fungi</taxon>
        <taxon>Dikarya</taxon>
        <taxon>Ascomycota</taxon>
        <taxon>Pezizomycotina</taxon>
        <taxon>Leotiomycetes</taxon>
        <taxon>Helotiales</taxon>
        <taxon>Dermateaceae</taxon>
        <taxon>Coleophoma</taxon>
    </lineage>
</organism>
<feature type="domain" description="Alcohol dehydrogenase-like N-terminal" evidence="3">
    <location>
        <begin position="27"/>
        <end position="69"/>
    </location>
</feature>
<dbReference type="InterPro" id="IPR047122">
    <property type="entry name" value="Trans-enoyl_RdTase-like"/>
</dbReference>
<comment type="similarity">
    <text evidence="1">Belongs to the zinc-containing alcohol dehydrogenase family.</text>
</comment>
<accession>A0A3D8Q572</accession>
<dbReference type="Proteomes" id="UP000256328">
    <property type="component" value="Unassembled WGS sequence"/>
</dbReference>
<evidence type="ECO:0000313" key="5">
    <source>
        <dbReference type="Proteomes" id="UP000256328"/>
    </source>
</evidence>
<evidence type="ECO:0000256" key="1">
    <source>
        <dbReference type="ARBA" id="ARBA00008072"/>
    </source>
</evidence>
<dbReference type="PANTHER" id="PTHR45348:SF2">
    <property type="entry name" value="ZINC-TYPE ALCOHOL DEHYDROGENASE-LIKE PROTEIN C2E1P3.01"/>
    <property type="match status" value="1"/>
</dbReference>
<dbReference type="InterPro" id="IPR013154">
    <property type="entry name" value="ADH-like_N"/>
</dbReference>
<proteinExistence type="inferred from homology"/>
<dbReference type="Gene3D" id="3.90.180.10">
    <property type="entry name" value="Medium-chain alcohol dehydrogenases, catalytic domain"/>
    <property type="match status" value="1"/>
</dbReference>
<dbReference type="PANTHER" id="PTHR45348">
    <property type="entry name" value="HYPOTHETICAL OXIDOREDUCTASE (EUROFUNG)"/>
    <property type="match status" value="1"/>
</dbReference>
<dbReference type="AlphaFoldDB" id="A0A3D8Q572"/>
<evidence type="ECO:0000313" key="4">
    <source>
        <dbReference type="EMBL" id="RDW56979.1"/>
    </source>
</evidence>
<dbReference type="Pfam" id="PF08240">
    <property type="entry name" value="ADH_N"/>
    <property type="match status" value="1"/>
</dbReference>
<dbReference type="OrthoDB" id="9992527at2759"/>
<reference evidence="4 5" key="1">
    <citation type="journal article" date="2018" name="IMA Fungus">
        <title>IMA Genome-F 9: Draft genome sequence of Annulohypoxylon stygium, Aspergillus mulundensis, Berkeleyomyces basicola (syn. Thielaviopsis basicola), Ceratocystis smalleyi, two Cercospora beticola strains, Coleophoma cylindrospora, Fusarium fracticaudum, Phialophora cf. hyalina, and Morchella septimelata.</title>
        <authorList>
            <person name="Wingfield B.D."/>
            <person name="Bills G.F."/>
            <person name="Dong Y."/>
            <person name="Huang W."/>
            <person name="Nel W.J."/>
            <person name="Swalarsk-Parry B.S."/>
            <person name="Vaghefi N."/>
            <person name="Wilken P.M."/>
            <person name="An Z."/>
            <person name="de Beer Z.W."/>
            <person name="De Vos L."/>
            <person name="Chen L."/>
            <person name="Duong T.A."/>
            <person name="Gao Y."/>
            <person name="Hammerbacher A."/>
            <person name="Kikkert J.R."/>
            <person name="Li Y."/>
            <person name="Li H."/>
            <person name="Li K."/>
            <person name="Li Q."/>
            <person name="Liu X."/>
            <person name="Ma X."/>
            <person name="Naidoo K."/>
            <person name="Pethybridge S.J."/>
            <person name="Sun J."/>
            <person name="Steenkamp E.T."/>
            <person name="van der Nest M.A."/>
            <person name="van Wyk S."/>
            <person name="Wingfield M.J."/>
            <person name="Xiong C."/>
            <person name="Yue Q."/>
            <person name="Zhang X."/>
        </authorList>
    </citation>
    <scope>NUCLEOTIDE SEQUENCE [LARGE SCALE GENOMIC DNA]</scope>
    <source>
        <strain evidence="4 5">BP5796</strain>
    </source>
</reference>
<dbReference type="InterPro" id="IPR011032">
    <property type="entry name" value="GroES-like_sf"/>
</dbReference>
<keyword evidence="2" id="KW-0560">Oxidoreductase</keyword>